<protein>
    <submittedName>
        <fullName evidence="2">Uncharacterized protein</fullName>
    </submittedName>
</protein>
<evidence type="ECO:0000256" key="1">
    <source>
        <dbReference type="SAM" id="MobiDB-lite"/>
    </source>
</evidence>
<evidence type="ECO:0000313" key="3">
    <source>
        <dbReference type="Proteomes" id="UP000788993"/>
    </source>
</evidence>
<accession>A0A9P8PNH5</accession>
<proteinExistence type="predicted"/>
<dbReference type="AlphaFoldDB" id="A0A9P8PNH5"/>
<evidence type="ECO:0000313" key="2">
    <source>
        <dbReference type="EMBL" id="KAH3675296.1"/>
    </source>
</evidence>
<dbReference type="EMBL" id="JAEUBD010000382">
    <property type="protein sequence ID" value="KAH3675296.1"/>
    <property type="molecule type" value="Genomic_DNA"/>
</dbReference>
<reference evidence="2" key="1">
    <citation type="journal article" date="2021" name="Open Biol.">
        <title>Shared evolutionary footprints suggest mitochondrial oxidative damage underlies multiple complex I losses in fungi.</title>
        <authorList>
            <person name="Schikora-Tamarit M.A."/>
            <person name="Marcet-Houben M."/>
            <person name="Nosek J."/>
            <person name="Gabaldon T."/>
        </authorList>
    </citation>
    <scope>NUCLEOTIDE SEQUENCE</scope>
    <source>
        <strain evidence="2">NCAIM Y.01608</strain>
    </source>
</reference>
<gene>
    <name evidence="2" type="ORF">OGATHE_001636</name>
</gene>
<reference evidence="2" key="2">
    <citation type="submission" date="2021-01" db="EMBL/GenBank/DDBJ databases">
        <authorList>
            <person name="Schikora-Tamarit M.A."/>
        </authorList>
    </citation>
    <scope>NUCLEOTIDE SEQUENCE</scope>
    <source>
        <strain evidence="2">NCAIM Y.01608</strain>
    </source>
</reference>
<comment type="caution">
    <text evidence="2">The sequence shown here is derived from an EMBL/GenBank/DDBJ whole genome shotgun (WGS) entry which is preliminary data.</text>
</comment>
<dbReference type="Proteomes" id="UP000788993">
    <property type="component" value="Unassembled WGS sequence"/>
</dbReference>
<sequence length="100" mass="10782">MILLVIRTPSSYVSTPDGSMQGARSQSNRSVDSNTTGSVRLSRILDSLSDSNGSSLATSSKYDVNSTGSTSSYVALSCSRLAINIFRMPSVMYFHSEFLK</sequence>
<name>A0A9P8PNH5_9ASCO</name>
<keyword evidence="3" id="KW-1185">Reference proteome</keyword>
<organism evidence="2 3">
    <name type="scientific">Ogataea polymorpha</name>
    <dbReference type="NCBI Taxonomy" id="460523"/>
    <lineage>
        <taxon>Eukaryota</taxon>
        <taxon>Fungi</taxon>
        <taxon>Dikarya</taxon>
        <taxon>Ascomycota</taxon>
        <taxon>Saccharomycotina</taxon>
        <taxon>Pichiomycetes</taxon>
        <taxon>Pichiales</taxon>
        <taxon>Pichiaceae</taxon>
        <taxon>Ogataea</taxon>
    </lineage>
</organism>
<feature type="compositionally biased region" description="Low complexity" evidence="1">
    <location>
        <begin position="48"/>
        <end position="60"/>
    </location>
</feature>
<feature type="region of interest" description="Disordered" evidence="1">
    <location>
        <begin position="48"/>
        <end position="69"/>
    </location>
</feature>
<feature type="region of interest" description="Disordered" evidence="1">
    <location>
        <begin position="13"/>
        <end position="36"/>
    </location>
</feature>